<dbReference type="EMBL" id="VTUW01000026">
    <property type="protein sequence ID" value="KAA1186428.1"/>
    <property type="molecule type" value="Genomic_DNA"/>
</dbReference>
<dbReference type="Pfam" id="PF01343">
    <property type="entry name" value="Peptidase_S49"/>
    <property type="match status" value="1"/>
</dbReference>
<dbReference type="Proteomes" id="UP000322184">
    <property type="component" value="Unassembled WGS sequence"/>
</dbReference>
<dbReference type="AlphaFoldDB" id="A0A5B0WIZ7"/>
<evidence type="ECO:0000313" key="4">
    <source>
        <dbReference type="EMBL" id="KAA1186428.1"/>
    </source>
</evidence>
<name>A0A5B0WIZ7_9GAMM</name>
<keyword evidence="2" id="KW-1133">Transmembrane helix</keyword>
<evidence type="ECO:0000256" key="2">
    <source>
        <dbReference type="SAM" id="Phobius"/>
    </source>
</evidence>
<evidence type="ECO:0000313" key="5">
    <source>
        <dbReference type="Proteomes" id="UP000322184"/>
    </source>
</evidence>
<reference evidence="4 5" key="1">
    <citation type="submission" date="2019-09" db="EMBL/GenBank/DDBJ databases">
        <title>Whole genome sequence of Photorhabdus heterorhabditis strain ETL (Enterobacteriales: Enterobacteriaceae) a bacterial symbiont of Heterorhabditis zealandica strain ETL (Rhabditida: Heterorhabditidae).</title>
        <authorList>
            <person name="Lulamba T.E."/>
            <person name="Serepa-Dlamini M.H."/>
        </authorList>
    </citation>
    <scope>NUCLEOTIDE SEQUENCE [LARGE SCALE GENOMIC DNA]</scope>
    <source>
        <strain evidence="4 5">ETL</strain>
    </source>
</reference>
<gene>
    <name evidence="4" type="ORF">F0L16_13935</name>
</gene>
<dbReference type="InterPro" id="IPR029045">
    <property type="entry name" value="ClpP/crotonase-like_dom_sf"/>
</dbReference>
<dbReference type="SUPFAM" id="SSF52096">
    <property type="entry name" value="ClpP/crotonase"/>
    <property type="match status" value="2"/>
</dbReference>
<dbReference type="RefSeq" id="WP_149616962.1">
    <property type="nucleotide sequence ID" value="NZ_CAWPFF010000066.1"/>
</dbReference>
<dbReference type="InterPro" id="IPR002142">
    <property type="entry name" value="Peptidase_S49"/>
</dbReference>
<dbReference type="PANTHER" id="PTHR42987">
    <property type="entry name" value="PEPTIDASE S49"/>
    <property type="match status" value="1"/>
</dbReference>
<proteinExistence type="inferred from homology"/>
<sequence length="395" mass="43669">MSEKPENHSIDKLTLSFNTQANRFYKMLRITATSKAVMTTLAIVAVGFSLYNIYNKYQDDEGKSPHIAIIKITGTMGTGSETGDGTIIASAIRKAYDNPNVRAVLIEAESGGGNPSDAISIYRQLHSIHTPQDAIQITESGKSTSSNSLDKQYQSNSTILTEESEYQQVRDNVLAILKDGKGTFAKEDREKYKPVVVSVKSLCASACYYAAAGADAIYADGNALIGSIGVRMDHWDVSEVMKTVGVKNEPLIAGEFKDSLDPWYPMTPETKEFMKSQLLDKMHETFISDVELGRKGKILNHSDAQRLGLYSGRIWLTPAAIDYGLIDGEVTTTELRERLQKLYGTDKFKEYNESRKNLRSALGLFVSLAKGMEQFTSLAEHYQSALPVTTTPKLR</sequence>
<protein>
    <submittedName>
        <fullName evidence="4">S49 family peptidase</fullName>
    </submittedName>
</protein>
<accession>A0A5B0WIZ7</accession>
<dbReference type="STRING" id="880156.AM629_06310"/>
<comment type="similarity">
    <text evidence="1">Belongs to the peptidase S49 family.</text>
</comment>
<evidence type="ECO:0000256" key="1">
    <source>
        <dbReference type="ARBA" id="ARBA00008683"/>
    </source>
</evidence>
<feature type="domain" description="Peptidase S49" evidence="3">
    <location>
        <begin position="188"/>
        <end position="343"/>
    </location>
</feature>
<dbReference type="GO" id="GO:0008233">
    <property type="term" value="F:peptidase activity"/>
    <property type="evidence" value="ECO:0007669"/>
    <property type="project" value="InterPro"/>
</dbReference>
<feature type="transmembrane region" description="Helical" evidence="2">
    <location>
        <begin position="36"/>
        <end position="54"/>
    </location>
</feature>
<organism evidence="4 5">
    <name type="scientific">Photorhabdus heterorhabditis</name>
    <dbReference type="NCBI Taxonomy" id="880156"/>
    <lineage>
        <taxon>Bacteria</taxon>
        <taxon>Pseudomonadati</taxon>
        <taxon>Pseudomonadota</taxon>
        <taxon>Gammaproteobacteria</taxon>
        <taxon>Enterobacterales</taxon>
        <taxon>Morganellaceae</taxon>
        <taxon>Photorhabdus</taxon>
    </lineage>
</organism>
<dbReference type="PANTHER" id="PTHR42987:SF4">
    <property type="entry name" value="PROTEASE SOHB-RELATED"/>
    <property type="match status" value="1"/>
</dbReference>
<dbReference type="Gene3D" id="3.90.226.10">
    <property type="entry name" value="2-enoyl-CoA Hydratase, Chain A, domain 1"/>
    <property type="match status" value="1"/>
</dbReference>
<keyword evidence="2" id="KW-0812">Transmembrane</keyword>
<dbReference type="GO" id="GO:0006508">
    <property type="term" value="P:proteolysis"/>
    <property type="evidence" value="ECO:0007669"/>
    <property type="project" value="InterPro"/>
</dbReference>
<keyword evidence="2" id="KW-0472">Membrane</keyword>
<evidence type="ECO:0000259" key="3">
    <source>
        <dbReference type="Pfam" id="PF01343"/>
    </source>
</evidence>
<comment type="caution">
    <text evidence="4">The sequence shown here is derived from an EMBL/GenBank/DDBJ whole genome shotgun (WGS) entry which is preliminary data.</text>
</comment>